<dbReference type="STRING" id="98765.A0A2R6S605"/>
<accession>A0A2R6S605</accession>
<dbReference type="GO" id="GO:0000932">
    <property type="term" value="C:P-body"/>
    <property type="evidence" value="ECO:0007669"/>
    <property type="project" value="TreeGrafter"/>
</dbReference>
<reference evidence="2 3" key="1">
    <citation type="submission" date="2018-02" db="EMBL/GenBank/DDBJ databases">
        <title>Genome sequence of the basidiomycete white-rot fungus Phlebia centrifuga.</title>
        <authorList>
            <person name="Granchi Z."/>
            <person name="Peng M."/>
            <person name="de Vries R.P."/>
            <person name="Hilden K."/>
            <person name="Makela M.R."/>
            <person name="Grigoriev I."/>
            <person name="Riley R."/>
        </authorList>
    </citation>
    <scope>NUCLEOTIDE SEQUENCE [LARGE SCALE GENOMIC DNA]</scope>
    <source>
        <strain evidence="2 3">FBCC195</strain>
    </source>
</reference>
<dbReference type="Gene3D" id="3.40.1210.10">
    <property type="entry name" value="Survival protein SurE-like phosphatase/nucleotidase"/>
    <property type="match status" value="1"/>
</dbReference>
<evidence type="ECO:0000259" key="1">
    <source>
        <dbReference type="Pfam" id="PF01975"/>
    </source>
</evidence>
<protein>
    <recommendedName>
        <fullName evidence="1">Survival protein SurE-like phosphatase/nucleotidase domain-containing protein</fullName>
    </recommendedName>
</protein>
<organism evidence="2 3">
    <name type="scientific">Hermanssonia centrifuga</name>
    <dbReference type="NCBI Taxonomy" id="98765"/>
    <lineage>
        <taxon>Eukaryota</taxon>
        <taxon>Fungi</taxon>
        <taxon>Dikarya</taxon>
        <taxon>Basidiomycota</taxon>
        <taxon>Agaricomycotina</taxon>
        <taxon>Agaricomycetes</taxon>
        <taxon>Polyporales</taxon>
        <taxon>Meruliaceae</taxon>
        <taxon>Hermanssonia</taxon>
    </lineage>
</organism>
<dbReference type="PANTHER" id="PTHR47551">
    <property type="entry name" value="TUBULIN--TYROSINE LIGASE PBY1-RELATED"/>
    <property type="match status" value="1"/>
</dbReference>
<name>A0A2R6S605_9APHY</name>
<dbReference type="InterPro" id="IPR027746">
    <property type="entry name" value="TTL"/>
</dbReference>
<comment type="caution">
    <text evidence="2">The sequence shown here is derived from an EMBL/GenBank/DDBJ whole genome shotgun (WGS) entry which is preliminary data.</text>
</comment>
<dbReference type="AlphaFoldDB" id="A0A2R6S605"/>
<dbReference type="PANTHER" id="PTHR47551:SF1">
    <property type="entry name" value="TUBULIN--TYROSINE LIGASE PBY1-RELATED"/>
    <property type="match status" value="1"/>
</dbReference>
<dbReference type="EMBL" id="MLYV02000032">
    <property type="protein sequence ID" value="PSS37717.1"/>
    <property type="molecule type" value="Genomic_DNA"/>
</dbReference>
<feature type="domain" description="Survival protein SurE-like phosphatase/nucleotidase" evidence="1">
    <location>
        <begin position="53"/>
        <end position="202"/>
    </location>
</feature>
<dbReference type="GO" id="GO:0016787">
    <property type="term" value="F:hydrolase activity"/>
    <property type="evidence" value="ECO:0007669"/>
    <property type="project" value="InterPro"/>
</dbReference>
<dbReference type="Pfam" id="PF01975">
    <property type="entry name" value="SurE"/>
    <property type="match status" value="1"/>
</dbReference>
<dbReference type="SUPFAM" id="SSF64167">
    <property type="entry name" value="SurE-like"/>
    <property type="match status" value="1"/>
</dbReference>
<dbReference type="InterPro" id="IPR002828">
    <property type="entry name" value="SurE-like_Pase/nucleotidase"/>
</dbReference>
<evidence type="ECO:0000313" key="2">
    <source>
        <dbReference type="EMBL" id="PSS37717.1"/>
    </source>
</evidence>
<dbReference type="OrthoDB" id="202825at2759"/>
<dbReference type="InterPro" id="IPR036523">
    <property type="entry name" value="SurE-like_sf"/>
</dbReference>
<proteinExistence type="predicted"/>
<keyword evidence="3" id="KW-1185">Reference proteome</keyword>
<gene>
    <name evidence="2" type="ORF">PHLCEN_2v410</name>
</gene>
<sequence length="307" mass="33829">MTETCFENFDRAFKIITFRIARKAYQITETIKGRYYYPKDPDGKGEVSETSRHLKEGETTEWILLDGTPATCSNIAIHNLYPGEIDLLISGPNLGRNSSAAFALSSGTIGAALSSSLSKTRSIALSYGTVEHPTPLDYFEPAHQLSSRIIRHLWEDWGQDKGGSIRNGEVDLYNVNVPMVEGLLKEEGLRICWTHMWRNSYGKLFKPLTAPRPATSPAGPDSLDHSTEGPLSHIAASDSSSHALTFKFGPEMTGLIHPDLANVPVGSDGWAIAKGWVSVTPLRACFAEPEHPTGINIWDTSEWKMKL</sequence>
<dbReference type="Proteomes" id="UP000186601">
    <property type="component" value="Unassembled WGS sequence"/>
</dbReference>
<evidence type="ECO:0000313" key="3">
    <source>
        <dbReference type="Proteomes" id="UP000186601"/>
    </source>
</evidence>